<feature type="compositionally biased region" description="Polar residues" evidence="1">
    <location>
        <begin position="1768"/>
        <end position="1784"/>
    </location>
</feature>
<feature type="region of interest" description="Disordered" evidence="1">
    <location>
        <begin position="1724"/>
        <end position="1784"/>
    </location>
</feature>
<feature type="region of interest" description="Disordered" evidence="1">
    <location>
        <begin position="1576"/>
        <end position="1605"/>
    </location>
</feature>
<feature type="region of interest" description="Disordered" evidence="1">
    <location>
        <begin position="1"/>
        <end position="38"/>
    </location>
</feature>
<feature type="non-terminal residue" evidence="2">
    <location>
        <position position="1"/>
    </location>
</feature>
<feature type="compositionally biased region" description="Polar residues" evidence="1">
    <location>
        <begin position="1645"/>
        <end position="1654"/>
    </location>
</feature>
<proteinExistence type="predicted"/>
<comment type="caution">
    <text evidence="2">The sequence shown here is derived from an EMBL/GenBank/DDBJ whole genome shotgun (WGS) entry which is preliminary data.</text>
</comment>
<feature type="compositionally biased region" description="Basic and acidic residues" evidence="1">
    <location>
        <begin position="653"/>
        <end position="668"/>
    </location>
</feature>
<feature type="region of interest" description="Disordered" evidence="1">
    <location>
        <begin position="628"/>
        <end position="677"/>
    </location>
</feature>
<feature type="region of interest" description="Disordered" evidence="1">
    <location>
        <begin position="1625"/>
        <end position="1655"/>
    </location>
</feature>
<protein>
    <recommendedName>
        <fullName evidence="4">Mediator of RNA polymerase II transcription subunit 16</fullName>
    </recommendedName>
</protein>
<evidence type="ECO:0000313" key="3">
    <source>
        <dbReference type="Proteomes" id="UP001139887"/>
    </source>
</evidence>
<feature type="compositionally biased region" description="Low complexity" evidence="1">
    <location>
        <begin position="173"/>
        <end position="191"/>
    </location>
</feature>
<name>A0A9W8LZH0_9FUNG</name>
<evidence type="ECO:0000256" key="1">
    <source>
        <dbReference type="SAM" id="MobiDB-lite"/>
    </source>
</evidence>
<feature type="compositionally biased region" description="Low complexity" evidence="1">
    <location>
        <begin position="7"/>
        <end position="35"/>
    </location>
</feature>
<keyword evidence="3" id="KW-1185">Reference proteome</keyword>
<dbReference type="EMBL" id="JANBUW010000110">
    <property type="protein sequence ID" value="KAJ2849050.1"/>
    <property type="molecule type" value="Genomic_DNA"/>
</dbReference>
<evidence type="ECO:0008006" key="4">
    <source>
        <dbReference type="Google" id="ProtNLM"/>
    </source>
</evidence>
<feature type="compositionally biased region" description="Low complexity" evidence="1">
    <location>
        <begin position="245"/>
        <end position="260"/>
    </location>
</feature>
<gene>
    <name evidence="2" type="ORF">IWW36_002906</name>
</gene>
<feature type="region of interest" description="Disordered" evidence="1">
    <location>
        <begin position="70"/>
        <end position="269"/>
    </location>
</feature>
<organism evidence="2 3">
    <name type="scientific">Coemansia brasiliensis</name>
    <dbReference type="NCBI Taxonomy" id="2650707"/>
    <lineage>
        <taxon>Eukaryota</taxon>
        <taxon>Fungi</taxon>
        <taxon>Fungi incertae sedis</taxon>
        <taxon>Zoopagomycota</taxon>
        <taxon>Kickxellomycotina</taxon>
        <taxon>Kickxellomycetes</taxon>
        <taxon>Kickxellales</taxon>
        <taxon>Kickxellaceae</taxon>
        <taxon>Coemansia</taxon>
    </lineage>
</organism>
<dbReference type="Proteomes" id="UP001139887">
    <property type="component" value="Unassembled WGS sequence"/>
</dbReference>
<evidence type="ECO:0000313" key="2">
    <source>
        <dbReference type="EMBL" id="KAJ2849050.1"/>
    </source>
</evidence>
<dbReference type="OrthoDB" id="5596412at2759"/>
<sequence length="1784" mass="193584">LTSSGNAAAGAKVLAEEASSSAQAGTSTQSGTSATVTIQPNVNTSLNADAATKPHTSPIKVGISQDISLSHIAPSASKPPGQLAGTSQSPRPSVARGPSTHTRPARPLANSNVAQARPRPARPTGMPTQGRPVIGPNAVQGGPRPSAVRPAQLGTRPRPPAGASQPTPRPGTRPVARPRPLVRPVAPPGARSPVGNRPIMRPGVRPATRPLNKSPAAPARPTAPGAKTSSPAVRPRPAAAPSPLPSTLSPAPLPLSANSPQDDDLMEPKVDGNTPSQLEKAIEAAPVTEPEPIQEEECLVTSPVQVAPPKGFGALYEIESTFRSLCHGIAPANAEWSSLNILAVSWPQLEVAAAGTQRLAQRDISDVSRMTAADNVRAIEEQRPPSSAIHLYHLHVQPPAAWSSDMEPTSIQPSLLPLCDLRIRQQWDEQVSRANMERLVDVFTLGQTDQLHSTHPNASASDWPCDAISVSPLSGWHGGTSQAGMGERMRVASAPRCVWSADCRLLAVGDRAGRFEIFSVGDELNTWHTVYHVDFDCPVIACLWLANSRKYGISRRDAPVENAKDLPDAPPKSDSGWNVDPSIYVRRLPFFGPRNTQGQYALVVVTADGQLVLIYQRDENWVRVVSSLQSSHSDPTPDTVEPETGASEGNVDSSKDSAPEASYAHKEPTSSNPNIPCGRITHGDMMLVSKKWIYLAVHRAGASPVNYLHEPGAALDDLKQDGGIIAPVVEVYRIQVEFESGYNPRLFAAPLVVQPVTLPLHLAVKQGSNTKDDLQVPRVTHLKLITALNPEVRPVEKNILGENHYFPLLFVSLGQLEAGDVSTFMQVWRLEGAPHAQRSVLDLQRRPPPLRLSHMWTELRRGLLLSVIANRAERQQLRYLFAKPSDKDYRALMLTWADGRVEMLRNYQDTETLSPDRFDQCVPAARMPTEWVIGSVLSPHYTTYFQLAMRPRTVELGRQHGEGHNELQTQDQPTANTQHGLHQTKADAAVSCAWNQGHARFRLGWTPFFSDNPGERMLTMGTVSAHVQAYSGDLLAVRILNKEDPTDLVAILANMAAHEENQPLPSDSENVLATPTSRTLAQALFRGCTLLADALNISSLELDPLSAATPYVRRMLGAVMQVHFLAQHNIQAASLGLLLHVSSVVEARVAIVHRHVLQSVSSQSLFDMAKSFSDEWRQTFPSTAALVLWCIDLFAAIARDTYVYLHARAADRQGAMRLLRELDVDGAAQEEAALRAFRGEADAETVETCLLPGRIPNRLALLFHRPMLDAVRNLMTFVTQVEGDLLRRIQLLNNLPPNAAAMPEYANMMRARELVVSTAQHLAHALEYLPVSLQRLKDFLVDVRDLYASDDECMALDAQTLLITSSTISGPFRKYLPQVSRSFSRFVLEADVAVSANGKPSLPSALVLHDTRWMAVVACRAGFPGLPDGTTVFETPWRVRMPVTVTDPRLIDADEDSLVPAAELAEWDREKSEFERALDEDNVLFDIDDPGFIFFDTSDTPTADMASALPAATAFAAASAGPSAAPVRITTRVPDFSDVLSPHAANHAAITDADADSMFAMPLLFDTAFGPAMQTSFSGGDTAPLPPPAQSSSASPCMTPRTSTLGAAGTSAFNQIVAARRPGGAQHFVPHYSNPSRQNEHSSKEQNSGWQFISTPRDPKLHIPTLLAQHAFSLAVLSQKRGYHLDNSNSKNGNEDDSMSYCIDWSRSQGMVIESPTISGPSSTALGSLATASDDKQSSSLSQHWHYSRQRSYRRDTENGTSSRRRSQNVPSLRTCNSQAAFNG</sequence>
<reference evidence="2" key="1">
    <citation type="submission" date="2022-07" db="EMBL/GenBank/DDBJ databases">
        <title>Phylogenomic reconstructions and comparative analyses of Kickxellomycotina fungi.</title>
        <authorList>
            <person name="Reynolds N.K."/>
            <person name="Stajich J.E."/>
            <person name="Barry K."/>
            <person name="Grigoriev I.V."/>
            <person name="Crous P."/>
            <person name="Smith M.E."/>
        </authorList>
    </citation>
    <scope>NUCLEOTIDE SEQUENCE</scope>
    <source>
        <strain evidence="2">NRRL 1566</strain>
    </source>
</reference>
<accession>A0A9W8LZH0</accession>
<feature type="compositionally biased region" description="Low complexity" evidence="1">
    <location>
        <begin position="215"/>
        <end position="237"/>
    </location>
</feature>